<evidence type="ECO:0000256" key="1">
    <source>
        <dbReference type="SAM" id="MobiDB-lite"/>
    </source>
</evidence>
<evidence type="ECO:0000313" key="2">
    <source>
        <dbReference type="EMBL" id="MBD2499562.1"/>
    </source>
</evidence>
<dbReference type="Proteomes" id="UP000661112">
    <property type="component" value="Unassembled WGS sequence"/>
</dbReference>
<dbReference type="EMBL" id="JACJSG010000003">
    <property type="protein sequence ID" value="MBD2499562.1"/>
    <property type="molecule type" value="Genomic_DNA"/>
</dbReference>
<reference evidence="2 3" key="1">
    <citation type="journal article" date="2020" name="ISME J.">
        <title>Comparative genomics reveals insights into cyanobacterial evolution and habitat adaptation.</title>
        <authorList>
            <person name="Chen M.Y."/>
            <person name="Teng W.K."/>
            <person name="Zhao L."/>
            <person name="Hu C.X."/>
            <person name="Zhou Y.K."/>
            <person name="Han B.P."/>
            <person name="Song L.R."/>
            <person name="Shu W.S."/>
        </authorList>
    </citation>
    <scope>NUCLEOTIDE SEQUENCE [LARGE SCALE GENOMIC DNA]</scope>
    <source>
        <strain evidence="2 3">FACHB-119</strain>
    </source>
</reference>
<keyword evidence="3" id="KW-1185">Reference proteome</keyword>
<dbReference type="RefSeq" id="WP_190466644.1">
    <property type="nucleotide sequence ID" value="NZ_JACJSG010000003.1"/>
</dbReference>
<evidence type="ECO:0000313" key="3">
    <source>
        <dbReference type="Proteomes" id="UP000661112"/>
    </source>
</evidence>
<comment type="caution">
    <text evidence="2">The sequence shown here is derived from an EMBL/GenBank/DDBJ whole genome shotgun (WGS) entry which is preliminary data.</text>
</comment>
<feature type="compositionally biased region" description="Polar residues" evidence="1">
    <location>
        <begin position="1"/>
        <end position="17"/>
    </location>
</feature>
<feature type="region of interest" description="Disordered" evidence="1">
    <location>
        <begin position="1"/>
        <end position="22"/>
    </location>
</feature>
<feature type="region of interest" description="Disordered" evidence="1">
    <location>
        <begin position="230"/>
        <end position="249"/>
    </location>
</feature>
<proteinExistence type="predicted"/>
<gene>
    <name evidence="2" type="ORF">H6G83_02835</name>
</gene>
<organism evidence="2 3">
    <name type="scientific">Anabaena azotica FACHB-119</name>
    <dbReference type="NCBI Taxonomy" id="947527"/>
    <lineage>
        <taxon>Bacteria</taxon>
        <taxon>Bacillati</taxon>
        <taxon>Cyanobacteriota</taxon>
        <taxon>Cyanophyceae</taxon>
        <taxon>Nostocales</taxon>
        <taxon>Nostocaceae</taxon>
        <taxon>Anabaena</taxon>
        <taxon>Anabaena azotica</taxon>
    </lineage>
</organism>
<protein>
    <submittedName>
        <fullName evidence="2">Uncharacterized protein</fullName>
    </submittedName>
</protein>
<name>A0ABR8CXM1_9NOST</name>
<accession>A0ABR8CXM1</accession>
<sequence>MIREYQNQGKKTNTDISIPTLKNPVRGFGLEPLDTSPSVLPEAQVIDKPPGHDISKIPLRRPEQSISQPQDCDEQHFRIVQQLFRRMEAERISRSYVQPGEMSTPEVQQSQTKPLVDIITPVVQRQQASQQQQQLNTDAVQLKCSQCEEKEKLQLHADEETQLTSDDLDEQVQLKANGDNRAKSIQQLAAQGFSGSATTIPHLNQIQLWRDTEDSNQESFFQQENLYAQSDDAFQRPPKRPSSKKPNENNCRQILHDILVLLLGGTLEKVNLSVPKGQNPRYVSKGMIERYYQMLYDKELYKYYRNIPKEGIGSWVGHKELYQKLKDALDKLVKSWENDNCDNLDKIRDATKAEIKKAIELAKKWRNVNAPEKPINAGEDDAQFNFQFDLSSIVEGLGKLLMLLWSLATGGEKQPSY</sequence>